<reference evidence="2" key="1">
    <citation type="submission" date="2020-07" db="EMBL/GenBank/DDBJ databases">
        <authorList>
            <person name="Pothier F. J."/>
        </authorList>
    </citation>
    <scope>NUCLEOTIDE SEQUENCE</scope>
    <source>
        <strain evidence="2">CFBP 2533</strain>
    </source>
</reference>
<dbReference type="AlphaFoldDB" id="A0A6V7CU43"/>
<sequence length="31" mass="3236">MQVPNRPRKGADGRFQLVSPGNGGVMAPRAA</sequence>
<dbReference type="EMBL" id="LR828261">
    <property type="protein sequence ID" value="CAD0321908.1"/>
    <property type="molecule type" value="Genomic_DNA"/>
</dbReference>
<feature type="region of interest" description="Disordered" evidence="1">
    <location>
        <begin position="1"/>
        <end position="31"/>
    </location>
</feature>
<gene>
    <name evidence="2" type="ORF">CFBP2533_16510</name>
</gene>
<protein>
    <submittedName>
        <fullName evidence="2">Uncharacterized protein</fullName>
    </submittedName>
</protein>
<evidence type="ECO:0000256" key="1">
    <source>
        <dbReference type="SAM" id="MobiDB-lite"/>
    </source>
</evidence>
<dbReference type="EMBL" id="LR828261">
    <property type="protein sequence ID" value="CAD0321898.1"/>
    <property type="molecule type" value="Genomic_DNA"/>
</dbReference>
<accession>A0A6V7CU43</accession>
<evidence type="ECO:0000313" key="2">
    <source>
        <dbReference type="EMBL" id="CAD0321898.1"/>
    </source>
</evidence>
<organism evidence="2">
    <name type="scientific">Xanthomonas hortorum pv. pelargonii</name>
    <dbReference type="NCBI Taxonomy" id="453602"/>
    <lineage>
        <taxon>Bacteria</taxon>
        <taxon>Pseudomonadati</taxon>
        <taxon>Pseudomonadota</taxon>
        <taxon>Gammaproteobacteria</taxon>
        <taxon>Lysobacterales</taxon>
        <taxon>Lysobacteraceae</taxon>
        <taxon>Xanthomonas</taxon>
    </lineage>
</organism>
<name>A0A6V7CU43_9XANT</name>
<proteinExistence type="predicted"/>